<evidence type="ECO:0000256" key="4">
    <source>
        <dbReference type="ARBA" id="ARBA00019114"/>
    </source>
</evidence>
<evidence type="ECO:0000256" key="10">
    <source>
        <dbReference type="ARBA" id="ARBA00049244"/>
    </source>
</evidence>
<reference evidence="12 13" key="1">
    <citation type="submission" date="2024-03" db="EMBL/GenBank/DDBJ databases">
        <title>Human intestinal bacterial collection.</title>
        <authorList>
            <person name="Pauvert C."/>
            <person name="Hitch T.C.A."/>
            <person name="Clavel T."/>
        </authorList>
    </citation>
    <scope>NUCLEOTIDE SEQUENCE [LARGE SCALE GENOMIC DNA]</scope>
    <source>
        <strain evidence="12 13">CLA-AA-H185</strain>
    </source>
</reference>
<dbReference type="CDD" id="cd12113">
    <property type="entry name" value="PHP_PolIIIA_DnaE3"/>
    <property type="match status" value="1"/>
</dbReference>
<dbReference type="Gene3D" id="3.20.20.140">
    <property type="entry name" value="Metal-dependent hydrolases"/>
    <property type="match status" value="1"/>
</dbReference>
<comment type="function">
    <text evidence="9">DNA polymerase III is a complex, multichain enzyme responsible for most of the replicative synthesis in bacteria. This DNA polymerase also exhibits 3' to 5' exonuclease activity. The alpha chain is the DNA polymerase.</text>
</comment>
<dbReference type="Pfam" id="PF07733">
    <property type="entry name" value="DNA_pol3_alpha"/>
    <property type="match status" value="1"/>
</dbReference>
<gene>
    <name evidence="12" type="ORF">WMO43_06150</name>
</gene>
<dbReference type="InterPro" id="IPR004013">
    <property type="entry name" value="PHP_dom"/>
</dbReference>
<dbReference type="InterPro" id="IPR004365">
    <property type="entry name" value="NA-bd_OB_tRNA"/>
</dbReference>
<dbReference type="Pfam" id="PF17657">
    <property type="entry name" value="DNA_pol3_finger"/>
    <property type="match status" value="1"/>
</dbReference>
<organism evidence="12 13">
    <name type="scientific">Maccoyibacter intestinihominis</name>
    <dbReference type="NCBI Taxonomy" id="3133499"/>
    <lineage>
        <taxon>Bacteria</taxon>
        <taxon>Bacillati</taxon>
        <taxon>Bacillota</taxon>
        <taxon>Clostridia</taxon>
        <taxon>Lachnospirales</taxon>
        <taxon>Lachnospiraceae</taxon>
        <taxon>Maccoyibacter</taxon>
    </lineage>
</organism>
<evidence type="ECO:0000256" key="1">
    <source>
        <dbReference type="ARBA" id="ARBA00004496"/>
    </source>
</evidence>
<dbReference type="SMART" id="SM00481">
    <property type="entry name" value="POLIIIAc"/>
    <property type="match status" value="1"/>
</dbReference>
<dbReference type="RefSeq" id="WP_353530622.1">
    <property type="nucleotide sequence ID" value="NZ_JBBMEX010000005.1"/>
</dbReference>
<evidence type="ECO:0000256" key="7">
    <source>
        <dbReference type="ARBA" id="ARBA00022705"/>
    </source>
</evidence>
<keyword evidence="5 12" id="KW-0808">Transferase</keyword>
<feature type="domain" description="Polymerase/histidinol phosphatase N-terminal" evidence="11">
    <location>
        <begin position="4"/>
        <end position="71"/>
    </location>
</feature>
<keyword evidence="13" id="KW-1185">Reference proteome</keyword>
<keyword evidence="7" id="KW-0235">DNA replication</keyword>
<comment type="caution">
    <text evidence="12">The sequence shown here is derived from an EMBL/GenBank/DDBJ whole genome shotgun (WGS) entry which is preliminary data.</text>
</comment>
<evidence type="ECO:0000256" key="3">
    <source>
        <dbReference type="ARBA" id="ARBA00012417"/>
    </source>
</evidence>
<evidence type="ECO:0000256" key="2">
    <source>
        <dbReference type="ARBA" id="ARBA00009496"/>
    </source>
</evidence>
<dbReference type="InterPro" id="IPR011708">
    <property type="entry name" value="DNA_pol3_alpha_NTPase_dom"/>
</dbReference>
<dbReference type="InterPro" id="IPR003141">
    <property type="entry name" value="Pol/His_phosphatase_N"/>
</dbReference>
<comment type="subcellular location">
    <subcellularLocation>
        <location evidence="1">Cytoplasm</location>
    </subcellularLocation>
</comment>
<evidence type="ECO:0000313" key="13">
    <source>
        <dbReference type="Proteomes" id="UP001454489"/>
    </source>
</evidence>
<sequence length="1160" mass="132350">MAFTHLHVHTEYSLLDGSNKIKEYVARVKELGMNSAAITDHGVMYGVIDFYKEAKAQGINPILGCEVYVAPNSRFDRETVHGEDRYYHLVLLAENNTGYSNLMKIVSKGFVDGYYYKPRVDMEVLEQYHEGIIALSACLAGEVPRAITRGNYEEAKEIALKYQKCFGKENYFLELQDHGIPEQQNVNQHLLRMSQELGIELVATNDIHYTYAKDAEPHDILLCIQTGKKLADEDRMRYEGGQYYVKSEQEMAELFPYARQALENTQKIADRCHVEIEFGVTKLPHFEVPEGYDSWSYLNKLCFDGLKERYPQNHTELEDRLNYELGVIKEMGYVDYFLIVWDFIHYAREHDISVGPGRGSAAGSLVSYTTGITNIDPIKYNLLFERFLNPERVSMPDIDIDFCYERRQEVIDYVVRKYGEDCVTQIVTFGTLAARGVIRDVGRVMDLPYAYVDGIAKQIPMELGITIEKALKMNPELRTMYENDESVKTLIDMSKRLEGLPRHTSMHAAGVVISQKSMDEYVPLSRASDGTITTQFTMTTIEELGLLKMDFLGLRTLTVIQNAVRMAQKSSGKQINIDEIDYQDKGVLELIGSGKTEGIFQLESAGMKNFMKELKPQSLEDIIAGISLYRPGPMDFIPAYIKGKNHPEEVTYDCPQLEPILAPTYGCIVYQEQVMQIVRDLAGYTLGRSDLVRRAMSKKKGSVMEQERKNFVYGNEEEGVPGCIANGIDEKIANKIYDEMMDFAKYAFNKSHAAAYAVVAYQTAWLKYYYPVEFMASLMTSVMDNSTKVSEYTLTCRKMNIEILPPDINEGEGGFSVAGNAIRYGLSAIKGVGRPVIETIIAEREANGAFSNLEDFCSRLNGRELNKRTIENFIKAGAMDGLEGTRKQKIMIYSAILDQINDEKKHSIAGQMSLFDFADEETKHDFEIQLPDVGEFPKETLLGFEKEVLGVYISGHPLEEYEEKWRKNINATTNDFIWDEETGKTKVSDNEKVIVGGMITDKTIKYTKNNKTMAFLTLEDLLGTVEVIVFPRDYERYHTYLNVDEKIFVSGHANVEEDKNGKIICEKIYGFDDTKKELWMQFATKEEYQQMEQKLFQMLLSSDGNDQVVIYLSKEKAIKRLANNRNVHIEPQLLENLRECFGEGNVKVVEKPIENRTKRD</sequence>
<dbReference type="InterPro" id="IPR029460">
    <property type="entry name" value="DNAPol_HHH"/>
</dbReference>
<dbReference type="NCBIfam" id="NF004226">
    <property type="entry name" value="PRK05673.1"/>
    <property type="match status" value="1"/>
</dbReference>
<dbReference type="Pfam" id="PF02811">
    <property type="entry name" value="PHP"/>
    <property type="match status" value="1"/>
</dbReference>
<dbReference type="InterPro" id="IPR004805">
    <property type="entry name" value="DnaE2/DnaE/PolC"/>
</dbReference>
<dbReference type="EMBL" id="JBBMEX010000005">
    <property type="protein sequence ID" value="MEQ2557445.1"/>
    <property type="molecule type" value="Genomic_DNA"/>
</dbReference>
<dbReference type="GO" id="GO:0003887">
    <property type="term" value="F:DNA-directed DNA polymerase activity"/>
    <property type="evidence" value="ECO:0007669"/>
    <property type="project" value="UniProtKB-EC"/>
</dbReference>
<dbReference type="EC" id="2.7.7.7" evidence="3"/>
<evidence type="ECO:0000256" key="8">
    <source>
        <dbReference type="ARBA" id="ARBA00022932"/>
    </source>
</evidence>
<name>A0ABV1HCJ6_9FIRM</name>
<proteinExistence type="inferred from homology"/>
<keyword evidence="8" id="KW-0239">DNA-directed DNA polymerase</keyword>
<dbReference type="NCBIfam" id="TIGR00594">
    <property type="entry name" value="polc"/>
    <property type="match status" value="1"/>
</dbReference>
<dbReference type="Pfam" id="PF14579">
    <property type="entry name" value="HHH_6"/>
    <property type="match status" value="1"/>
</dbReference>
<dbReference type="NCBIfam" id="NF005298">
    <property type="entry name" value="PRK06826.1"/>
    <property type="match status" value="1"/>
</dbReference>
<dbReference type="InterPro" id="IPR040982">
    <property type="entry name" value="DNA_pol3_finger"/>
</dbReference>
<evidence type="ECO:0000313" key="12">
    <source>
        <dbReference type="EMBL" id="MEQ2557445.1"/>
    </source>
</evidence>
<keyword evidence="6 12" id="KW-0548">Nucleotidyltransferase</keyword>
<comment type="catalytic activity">
    <reaction evidence="10">
        <text>DNA(n) + a 2'-deoxyribonucleoside 5'-triphosphate = DNA(n+1) + diphosphate</text>
        <dbReference type="Rhea" id="RHEA:22508"/>
        <dbReference type="Rhea" id="RHEA-COMP:17339"/>
        <dbReference type="Rhea" id="RHEA-COMP:17340"/>
        <dbReference type="ChEBI" id="CHEBI:33019"/>
        <dbReference type="ChEBI" id="CHEBI:61560"/>
        <dbReference type="ChEBI" id="CHEBI:173112"/>
        <dbReference type="EC" id="2.7.7.7"/>
    </reaction>
</comment>
<dbReference type="Gene3D" id="1.10.150.870">
    <property type="match status" value="1"/>
</dbReference>
<dbReference type="CDD" id="cd04485">
    <property type="entry name" value="DnaE_OBF"/>
    <property type="match status" value="1"/>
</dbReference>
<dbReference type="SUPFAM" id="SSF89550">
    <property type="entry name" value="PHP domain-like"/>
    <property type="match status" value="1"/>
</dbReference>
<dbReference type="InterPro" id="IPR041931">
    <property type="entry name" value="DNA_pol3_alpha_thumb_dom"/>
</dbReference>
<protein>
    <recommendedName>
        <fullName evidence="4">DNA polymerase III subunit alpha</fullName>
        <ecNumber evidence="3">2.7.7.7</ecNumber>
    </recommendedName>
</protein>
<evidence type="ECO:0000256" key="6">
    <source>
        <dbReference type="ARBA" id="ARBA00022695"/>
    </source>
</evidence>
<evidence type="ECO:0000259" key="11">
    <source>
        <dbReference type="SMART" id="SM00481"/>
    </source>
</evidence>
<dbReference type="PANTHER" id="PTHR32294">
    <property type="entry name" value="DNA POLYMERASE III SUBUNIT ALPHA"/>
    <property type="match status" value="1"/>
</dbReference>
<accession>A0ABV1HCJ6</accession>
<dbReference type="InterPro" id="IPR016195">
    <property type="entry name" value="Pol/histidinol_Pase-like"/>
</dbReference>
<evidence type="ECO:0000256" key="9">
    <source>
        <dbReference type="ARBA" id="ARBA00025611"/>
    </source>
</evidence>
<dbReference type="Gene3D" id="1.10.10.1600">
    <property type="entry name" value="Bacterial DNA polymerase III alpha subunit, thumb domain"/>
    <property type="match status" value="1"/>
</dbReference>
<comment type="similarity">
    <text evidence="2">Belongs to the DNA polymerase type-C family. DnaE subfamily.</text>
</comment>
<dbReference type="Pfam" id="PF01336">
    <property type="entry name" value="tRNA_anti-codon"/>
    <property type="match status" value="1"/>
</dbReference>
<evidence type="ECO:0000256" key="5">
    <source>
        <dbReference type="ARBA" id="ARBA00022679"/>
    </source>
</evidence>
<dbReference type="PANTHER" id="PTHR32294:SF0">
    <property type="entry name" value="DNA POLYMERASE III SUBUNIT ALPHA"/>
    <property type="match status" value="1"/>
</dbReference>
<dbReference type="Proteomes" id="UP001454489">
    <property type="component" value="Unassembled WGS sequence"/>
</dbReference>